<protein>
    <submittedName>
        <fullName evidence="1">Uncharacterized protein</fullName>
    </submittedName>
</protein>
<reference evidence="1" key="1">
    <citation type="journal article" date="2015" name="Nature">
        <title>Complex archaea that bridge the gap between prokaryotes and eukaryotes.</title>
        <authorList>
            <person name="Spang A."/>
            <person name="Saw J.H."/>
            <person name="Jorgensen S.L."/>
            <person name="Zaremba-Niedzwiedzka K."/>
            <person name="Martijn J."/>
            <person name="Lind A.E."/>
            <person name="van Eijk R."/>
            <person name="Schleper C."/>
            <person name="Guy L."/>
            <person name="Ettema T.J."/>
        </authorList>
    </citation>
    <scope>NUCLEOTIDE SEQUENCE</scope>
</reference>
<evidence type="ECO:0000313" key="1">
    <source>
        <dbReference type="EMBL" id="KKM91823.1"/>
    </source>
</evidence>
<dbReference type="AlphaFoldDB" id="A0A0F9LED2"/>
<proteinExistence type="predicted"/>
<dbReference type="EMBL" id="LAZR01006484">
    <property type="protein sequence ID" value="KKM91823.1"/>
    <property type="molecule type" value="Genomic_DNA"/>
</dbReference>
<accession>A0A0F9LED2</accession>
<comment type="caution">
    <text evidence="1">The sequence shown here is derived from an EMBL/GenBank/DDBJ whole genome shotgun (WGS) entry which is preliminary data.</text>
</comment>
<sequence length="93" mass="11273">MINLRDVFSLRERNYGEADWIFIKGGWWWRTKVRELLCFHSFGILRKTFILLPEPYDKVYWTKLCSKCDKRKNVTPKVTQNGIWDKIFSKLLS</sequence>
<name>A0A0F9LED2_9ZZZZ</name>
<gene>
    <name evidence="1" type="ORF">LCGC14_1224740</name>
</gene>
<organism evidence="1">
    <name type="scientific">marine sediment metagenome</name>
    <dbReference type="NCBI Taxonomy" id="412755"/>
    <lineage>
        <taxon>unclassified sequences</taxon>
        <taxon>metagenomes</taxon>
        <taxon>ecological metagenomes</taxon>
    </lineage>
</organism>